<dbReference type="InterPro" id="IPR003653">
    <property type="entry name" value="Peptidase_C48_C"/>
</dbReference>
<dbReference type="GO" id="GO:0008234">
    <property type="term" value="F:cysteine-type peptidase activity"/>
    <property type="evidence" value="ECO:0007669"/>
    <property type="project" value="InterPro"/>
</dbReference>
<gene>
    <name evidence="6" type="ORF">H5410_018130</name>
</gene>
<evidence type="ECO:0000256" key="4">
    <source>
        <dbReference type="SAM" id="MobiDB-lite"/>
    </source>
</evidence>
<dbReference type="GO" id="GO:0006508">
    <property type="term" value="P:proteolysis"/>
    <property type="evidence" value="ECO:0007669"/>
    <property type="project" value="UniProtKB-KW"/>
</dbReference>
<dbReference type="Gene3D" id="3.40.395.10">
    <property type="entry name" value="Adenoviral Proteinase, Chain A"/>
    <property type="match status" value="1"/>
</dbReference>
<feature type="region of interest" description="Disordered" evidence="4">
    <location>
        <begin position="1"/>
        <end position="21"/>
    </location>
</feature>
<keyword evidence="7" id="KW-1185">Reference proteome</keyword>
<evidence type="ECO:0000256" key="3">
    <source>
        <dbReference type="ARBA" id="ARBA00022801"/>
    </source>
</evidence>
<sequence length="656" mass="75046">SFSTPDEAPTPPANVSFAHVSSQVQKDKSVYPDIEELKQYIKEYVDSKFEYFVNLIKANHYEMMNSKNTEDDKQPKDLGGKSTTCIVEVFGKEVNDGNQTSTCNFDQQPTSPIQMDFAINDQDIGVSDFDVEDQTEDTLKNHQEMKEVSELQSSDANVHHTAEATEHKKDDPTTQISQQFFEGTMNEDASYKVQHNTKQSVSDTATFDTLDSTISGTISSETREVMHTLIADLGRLPIPVKPVSAANPQELNNSQILLSDSQLPTDIPITEIVVRSNTNTPLARIKMPSKICKSPYLTSFGSSEKGKEVTEDVIRSNFPFEGCEITNQAPSYLIDEFIEWVTTRFLKTHAKKKPTEDKYREKASSLGFEMMDYVVAYPSNKYWFYAMSQPKNCWTDQHMDVVFYYFRKQSKLRSMNQYRYTTVNCLFSLHINNTHERYYNNVADDDISTQEHIDRAVVVSVHERSITNVMKGFLIPAALPWHLVDDVYIPVNCDGKFHWVLAVVELNRRLIRVYNSSIGTRKQVHYEEIKKLSRMLPSYLLDSELDAYKDKQTGTLLESHIPFNIEYVQGIMQQEEDSMDCGLYVATFAEFLSDQLVIPPDSDGHLANYLRNRYATLLWRYGSDKFKAGYISENDDSPKPKGQFTTPTEQDFVNID</sequence>
<feature type="domain" description="Ubiquitin-like protease family profile" evidence="5">
    <location>
        <begin position="375"/>
        <end position="592"/>
    </location>
</feature>
<reference evidence="6 7" key="1">
    <citation type="submission" date="2020-09" db="EMBL/GenBank/DDBJ databases">
        <title>De no assembly of potato wild relative species, Solanum commersonii.</title>
        <authorList>
            <person name="Cho K."/>
        </authorList>
    </citation>
    <scope>NUCLEOTIDE SEQUENCE [LARGE SCALE GENOMIC DNA]</scope>
    <source>
        <strain evidence="6">LZ3.2</strain>
        <tissue evidence="6">Leaf</tissue>
    </source>
</reference>
<comment type="caution">
    <text evidence="6">The sequence shown here is derived from an EMBL/GenBank/DDBJ whole genome shotgun (WGS) entry which is preliminary data.</text>
</comment>
<feature type="region of interest" description="Disordered" evidence="4">
    <location>
        <begin position="632"/>
        <end position="656"/>
    </location>
</feature>
<accession>A0A9J6A1X4</accession>
<evidence type="ECO:0000313" key="6">
    <source>
        <dbReference type="EMBL" id="KAG5618306.1"/>
    </source>
</evidence>
<feature type="compositionally biased region" description="Polar residues" evidence="4">
    <location>
        <begin position="643"/>
        <end position="656"/>
    </location>
</feature>
<evidence type="ECO:0000256" key="1">
    <source>
        <dbReference type="ARBA" id="ARBA00005234"/>
    </source>
</evidence>
<dbReference type="EMBL" id="JACXVP010000003">
    <property type="protein sequence ID" value="KAG5618306.1"/>
    <property type="molecule type" value="Genomic_DNA"/>
</dbReference>
<dbReference type="Pfam" id="PF02902">
    <property type="entry name" value="Peptidase_C48"/>
    <property type="match status" value="1"/>
</dbReference>
<keyword evidence="3" id="KW-0378">Hydrolase</keyword>
<dbReference type="PANTHER" id="PTHR31470">
    <property type="entry name" value="CYSTEINE PROTEINASES SUPERFAMILY PROTEIN-RELATED-RELATED"/>
    <property type="match status" value="1"/>
</dbReference>
<feature type="region of interest" description="Disordered" evidence="4">
    <location>
        <begin position="149"/>
        <end position="173"/>
    </location>
</feature>
<evidence type="ECO:0000256" key="2">
    <source>
        <dbReference type="ARBA" id="ARBA00022670"/>
    </source>
</evidence>
<keyword evidence="2" id="KW-0645">Protease</keyword>
<name>A0A9J6A1X4_SOLCO</name>
<proteinExistence type="inferred from homology"/>
<dbReference type="InterPro" id="IPR038765">
    <property type="entry name" value="Papain-like_cys_pep_sf"/>
</dbReference>
<evidence type="ECO:0000313" key="7">
    <source>
        <dbReference type="Proteomes" id="UP000824120"/>
    </source>
</evidence>
<dbReference type="PROSITE" id="PS50600">
    <property type="entry name" value="ULP_PROTEASE"/>
    <property type="match status" value="1"/>
</dbReference>
<feature type="compositionally biased region" description="Basic and acidic residues" evidence="4">
    <location>
        <begin position="157"/>
        <end position="172"/>
    </location>
</feature>
<comment type="similarity">
    <text evidence="1">Belongs to the peptidase C48 family.</text>
</comment>
<evidence type="ECO:0000259" key="5">
    <source>
        <dbReference type="PROSITE" id="PS50600"/>
    </source>
</evidence>
<dbReference type="PANTHER" id="PTHR31470:SF46">
    <property type="entry name" value="ULP1 PROTEASE FAMILY, C-TERMINAL CATALYTIC DOMAIN CONTAINING PROTEIN"/>
    <property type="match status" value="1"/>
</dbReference>
<dbReference type="SUPFAM" id="SSF54001">
    <property type="entry name" value="Cysteine proteinases"/>
    <property type="match status" value="1"/>
</dbReference>
<dbReference type="OrthoDB" id="10465776at2759"/>
<feature type="non-terminal residue" evidence="6">
    <location>
        <position position="1"/>
    </location>
</feature>
<protein>
    <recommendedName>
        <fullName evidence="5">Ubiquitin-like protease family profile domain-containing protein</fullName>
    </recommendedName>
</protein>
<organism evidence="6 7">
    <name type="scientific">Solanum commersonii</name>
    <name type="common">Commerson's wild potato</name>
    <name type="synonym">Commerson's nightshade</name>
    <dbReference type="NCBI Taxonomy" id="4109"/>
    <lineage>
        <taxon>Eukaryota</taxon>
        <taxon>Viridiplantae</taxon>
        <taxon>Streptophyta</taxon>
        <taxon>Embryophyta</taxon>
        <taxon>Tracheophyta</taxon>
        <taxon>Spermatophyta</taxon>
        <taxon>Magnoliopsida</taxon>
        <taxon>eudicotyledons</taxon>
        <taxon>Gunneridae</taxon>
        <taxon>Pentapetalae</taxon>
        <taxon>asterids</taxon>
        <taxon>lamiids</taxon>
        <taxon>Solanales</taxon>
        <taxon>Solanaceae</taxon>
        <taxon>Solanoideae</taxon>
        <taxon>Solaneae</taxon>
        <taxon>Solanum</taxon>
    </lineage>
</organism>
<dbReference type="AlphaFoldDB" id="A0A9J6A1X4"/>
<dbReference type="Proteomes" id="UP000824120">
    <property type="component" value="Chromosome 3"/>
</dbReference>